<evidence type="ECO:0000313" key="5">
    <source>
        <dbReference type="Proteomes" id="UP000310158"/>
    </source>
</evidence>
<evidence type="ECO:0000256" key="2">
    <source>
        <dbReference type="SAM" id="Coils"/>
    </source>
</evidence>
<dbReference type="InterPro" id="IPR010998">
    <property type="entry name" value="Integrase_recombinase_N"/>
</dbReference>
<sequence length="1182" mass="130410">MPRLLTDPHLQQCPSYQDPEYEEFIIDATRVGESPEDVIARLAQAWNTHNTRLKEAWDLQVQEDGEAAAAEEQARKEEEALAAIEAKKVAAAEKAEADKKKPHLLEWSKTASIESSVRPRPSAFAIHKLKSFEYIELCYAITSIGSGLQLRPTVAHSPSKKVIKDADLTWIQFDIAKIAYMRELDKCGWDKETITSMANFFYDVQNNPLLEEEYGIPTLLRYQASTRKRWHERLKEGTSFNISIFNEDLLQRIATEIIRQDMLNSSHSAYHALADTRSSDQSRSVSSHSSKLKRSWQATPDDRNIRRQLSPPCNSPHTRAWLHQRMRTAPKRGVGAGVFEPTRTPAPRSLAQSVWATSSPPKSPSATPESSGVEAHHGAVVTQGAVSSTPKALKSASIGNAPMDVIPSSTTTSTNALDVVAPLTECTIALSLRWANPLTPYHAEAWRQALSAASLLAKYPSVYSGLTSGFDIGIPCISQMHAPFNSPTLHTYQEVFSSIIYNEFARSRYLGPFLQSELQLLIGPFQSSPLSLVPKPHKLNSFCLVQNYSYPHIPSPSYSSINSHINSDNYPCTWGTFTAIALTIARLPPGSQAAVRDVSKAYQTMPLHSSQWPGTVVRLHEADSFAIDTCTCFGVASNAGVYGHIDDAAIDIFRSKGLGPVSKWVDDHVFFRILASLSAVANITPGDGYGRAYLTGLEAMLTIFHDSPFKPRSPPRSTPSELIWWRRILECEDLVRQIPGPVAVANPQAFSDASSGVGIGVWIAGRWRAWKLKPGWKADDRDIGWAEAISFKFVIHILLAQPNHSNLHRHLKVSGDNKGVVEGWWNGRSRNRQVNINTSSAPKTQQTIPREVDSDPLTSFSPQYQSLLNFRTSLAILTSHLDPLLSPILSVPRPSCLQSQNDHVSTQNPSAMPLNTNSSRRKHPQAASTKAIRTCFDVPITPSPSLPFTIRSFPSGLNPASSPLHPLCLARDRLKLWRPAKTPRALDSPLSEADSQRIEEVMGHRWKMSTLETYGSGLLVFHVICDRKGISEDQCAPAHPDLLLAFLATLSGSYSASTLSNYLSGVRAWHLLHGLSWLVNADSTTILMHSAAVLAPPSSKRKPRSPYTTDFLVNMRQQLNLSLPLDAAVWACTTSLFYGVARTGELTTSNLSSFLPFTHVTRVHVSSKVDRNNGPSPSSSSP</sequence>
<accession>A0A4S4LIL1</accession>
<keyword evidence="1" id="KW-0238">DNA-binding</keyword>
<dbReference type="SUPFAM" id="SSF47823">
    <property type="entry name" value="lambda integrase-like, N-terminal domain"/>
    <property type="match status" value="1"/>
</dbReference>
<feature type="compositionally biased region" description="Low complexity" evidence="3">
    <location>
        <begin position="279"/>
        <end position="289"/>
    </location>
</feature>
<feature type="coiled-coil region" evidence="2">
    <location>
        <begin position="67"/>
        <end position="94"/>
    </location>
</feature>
<evidence type="ECO:0000313" key="4">
    <source>
        <dbReference type="EMBL" id="THH11637.1"/>
    </source>
</evidence>
<reference evidence="4 5" key="1">
    <citation type="submission" date="2019-02" db="EMBL/GenBank/DDBJ databases">
        <title>Genome sequencing of the rare red list fungi Bondarzewia mesenterica.</title>
        <authorList>
            <person name="Buettner E."/>
            <person name="Kellner H."/>
        </authorList>
    </citation>
    <scope>NUCLEOTIDE SEQUENCE [LARGE SCALE GENOMIC DNA]</scope>
    <source>
        <strain evidence="4 5">DSM 108281</strain>
    </source>
</reference>
<feature type="region of interest" description="Disordered" evidence="3">
    <location>
        <begin position="332"/>
        <end position="375"/>
    </location>
</feature>
<dbReference type="InterPro" id="IPR052055">
    <property type="entry name" value="Hepadnavirus_pol/RT"/>
</dbReference>
<proteinExistence type="predicted"/>
<protein>
    <submittedName>
        <fullName evidence="4">Uncharacterized protein</fullName>
    </submittedName>
</protein>
<dbReference type="EMBL" id="SGPL01000503">
    <property type="protein sequence ID" value="THH11637.1"/>
    <property type="molecule type" value="Genomic_DNA"/>
</dbReference>
<dbReference type="AlphaFoldDB" id="A0A4S4LIL1"/>
<organism evidence="4 5">
    <name type="scientific">Bondarzewia mesenterica</name>
    <dbReference type="NCBI Taxonomy" id="1095465"/>
    <lineage>
        <taxon>Eukaryota</taxon>
        <taxon>Fungi</taxon>
        <taxon>Dikarya</taxon>
        <taxon>Basidiomycota</taxon>
        <taxon>Agaricomycotina</taxon>
        <taxon>Agaricomycetes</taxon>
        <taxon>Russulales</taxon>
        <taxon>Bondarzewiaceae</taxon>
        <taxon>Bondarzewia</taxon>
    </lineage>
</organism>
<dbReference type="GO" id="GO:0003677">
    <property type="term" value="F:DNA binding"/>
    <property type="evidence" value="ECO:0007669"/>
    <property type="project" value="UniProtKB-KW"/>
</dbReference>
<gene>
    <name evidence="4" type="ORF">EW146_g7975</name>
</gene>
<feature type="compositionally biased region" description="Low complexity" evidence="3">
    <location>
        <begin position="356"/>
        <end position="371"/>
    </location>
</feature>
<dbReference type="PANTHER" id="PTHR33050:SF7">
    <property type="entry name" value="RIBONUCLEASE H"/>
    <property type="match status" value="1"/>
</dbReference>
<feature type="region of interest" description="Disordered" evidence="3">
    <location>
        <begin position="897"/>
        <end position="925"/>
    </location>
</feature>
<comment type="caution">
    <text evidence="4">The sequence shown here is derived from an EMBL/GenBank/DDBJ whole genome shotgun (WGS) entry which is preliminary data.</text>
</comment>
<feature type="compositionally biased region" description="Polar residues" evidence="3">
    <location>
        <begin position="835"/>
        <end position="848"/>
    </location>
</feature>
<keyword evidence="2" id="KW-0175">Coiled coil</keyword>
<feature type="compositionally biased region" description="Polar residues" evidence="3">
    <location>
        <begin position="897"/>
        <end position="918"/>
    </location>
</feature>
<evidence type="ECO:0000256" key="1">
    <source>
        <dbReference type="ARBA" id="ARBA00023125"/>
    </source>
</evidence>
<feature type="region of interest" description="Disordered" evidence="3">
    <location>
        <begin position="274"/>
        <end position="320"/>
    </location>
</feature>
<evidence type="ECO:0000256" key="3">
    <source>
        <dbReference type="SAM" id="MobiDB-lite"/>
    </source>
</evidence>
<feature type="region of interest" description="Disordered" evidence="3">
    <location>
        <begin position="835"/>
        <end position="857"/>
    </location>
</feature>
<dbReference type="Proteomes" id="UP000310158">
    <property type="component" value="Unassembled WGS sequence"/>
</dbReference>
<name>A0A4S4LIL1_9AGAM</name>
<dbReference type="Gene3D" id="1.10.150.130">
    <property type="match status" value="1"/>
</dbReference>
<keyword evidence="5" id="KW-1185">Reference proteome</keyword>
<dbReference type="OrthoDB" id="3255824at2759"/>
<dbReference type="PANTHER" id="PTHR33050">
    <property type="entry name" value="REVERSE TRANSCRIPTASE DOMAIN-CONTAINING PROTEIN"/>
    <property type="match status" value="1"/>
</dbReference>